<dbReference type="RefSeq" id="WP_347783252.1">
    <property type="nucleotide sequence ID" value="NZ_JBBMFV010000004.1"/>
</dbReference>
<sequence length="52" mass="5341">MANPAQVLIKDLPRVSQVDVRLFGAADAENEAALDQGIGVDGGVLPRGPEVA</sequence>
<accession>A0ABV0GVK8</accession>
<dbReference type="EMBL" id="JBBMFV010000004">
    <property type="protein sequence ID" value="MEO3942697.1"/>
    <property type="molecule type" value="Genomic_DNA"/>
</dbReference>
<name>A0ABV0GVK8_PAENI</name>
<dbReference type="Proteomes" id="UP001448614">
    <property type="component" value="Unassembled WGS sequence"/>
</dbReference>
<comment type="caution">
    <text evidence="1">The sequence shown here is derived from an EMBL/GenBank/DDBJ whole genome shotgun (WGS) entry which is preliminary data.</text>
</comment>
<protein>
    <submittedName>
        <fullName evidence="1">Uncharacterized protein</fullName>
    </submittedName>
</protein>
<proteinExistence type="predicted"/>
<evidence type="ECO:0000313" key="1">
    <source>
        <dbReference type="EMBL" id="MEO3942697.1"/>
    </source>
</evidence>
<keyword evidence="2" id="KW-1185">Reference proteome</keyword>
<organism evidence="1 2">
    <name type="scientific">Paenarthrobacter nicotinovorans</name>
    <name type="common">Arthrobacter nicotinovorans</name>
    <dbReference type="NCBI Taxonomy" id="29320"/>
    <lineage>
        <taxon>Bacteria</taxon>
        <taxon>Bacillati</taxon>
        <taxon>Actinomycetota</taxon>
        <taxon>Actinomycetes</taxon>
        <taxon>Micrococcales</taxon>
        <taxon>Micrococcaceae</taxon>
        <taxon>Paenarthrobacter</taxon>
    </lineage>
</organism>
<gene>
    <name evidence="1" type="ORF">V3C41_16615</name>
</gene>
<evidence type="ECO:0000313" key="2">
    <source>
        <dbReference type="Proteomes" id="UP001448614"/>
    </source>
</evidence>
<reference evidence="1 2" key="1">
    <citation type="journal article" date="2024" name="Appl. Microbiol. Biotechnol.">
        <title>Biosynthetic gene clusters with biotechnological applications in novel Antarctic isolates from Actinomycetota.</title>
        <authorList>
            <person name="Bruna P."/>
            <person name="Nunez-Montero K."/>
            <person name="Contreras M.J."/>
            <person name="Leal K."/>
            <person name="Garcia M."/>
            <person name="Abanto M."/>
            <person name="Barrientos L."/>
        </authorList>
    </citation>
    <scope>NUCLEOTIDE SEQUENCE [LARGE SCALE GENOMIC DNA]</scope>
    <source>
        <strain evidence="1 2">Se16.17</strain>
    </source>
</reference>